<sequence>MMVAAAAVALVRASQRTLARTRYNPYLAVADAAGSDDDAAAVAALASTRTLEATDCSRNTAGSSRSRRIQSWLNFLISPTADHSSHCPHSGCRSSSYSGGPGDPDDGASVKNHASTRARTHSAAPLPYRRYRPVRTMIPPGPAFVHHR</sequence>
<accession>A0A2M4C6E5</accession>
<organism evidence="2">
    <name type="scientific">Anopheles marajoara</name>
    <dbReference type="NCBI Taxonomy" id="58244"/>
    <lineage>
        <taxon>Eukaryota</taxon>
        <taxon>Metazoa</taxon>
        <taxon>Ecdysozoa</taxon>
        <taxon>Arthropoda</taxon>
        <taxon>Hexapoda</taxon>
        <taxon>Insecta</taxon>
        <taxon>Pterygota</taxon>
        <taxon>Neoptera</taxon>
        <taxon>Endopterygota</taxon>
        <taxon>Diptera</taxon>
        <taxon>Nematocera</taxon>
        <taxon>Culicoidea</taxon>
        <taxon>Culicidae</taxon>
        <taxon>Anophelinae</taxon>
        <taxon>Anopheles</taxon>
    </lineage>
</organism>
<dbReference type="AlphaFoldDB" id="A0A2M4C6E5"/>
<name>A0A2M4C6E5_9DIPT</name>
<proteinExistence type="predicted"/>
<protein>
    <submittedName>
        <fullName evidence="2">Putative secreted protein</fullName>
    </submittedName>
</protein>
<feature type="region of interest" description="Disordered" evidence="1">
    <location>
        <begin position="81"/>
        <end position="148"/>
    </location>
</feature>
<dbReference type="EMBL" id="GGFJ01011742">
    <property type="protein sequence ID" value="MBW60883.1"/>
    <property type="molecule type" value="Transcribed_RNA"/>
</dbReference>
<evidence type="ECO:0000313" key="2">
    <source>
        <dbReference type="EMBL" id="MBW60883.1"/>
    </source>
</evidence>
<evidence type="ECO:0000256" key="1">
    <source>
        <dbReference type="SAM" id="MobiDB-lite"/>
    </source>
</evidence>
<reference evidence="2" key="1">
    <citation type="submission" date="2018-01" db="EMBL/GenBank/DDBJ databases">
        <title>An insight into the sialome of Amazonian anophelines.</title>
        <authorList>
            <person name="Ribeiro J.M."/>
            <person name="Scarpassa V."/>
            <person name="Calvo E."/>
        </authorList>
    </citation>
    <scope>NUCLEOTIDE SEQUENCE</scope>
    <source>
        <tissue evidence="2">Salivary glands</tissue>
    </source>
</reference>